<feature type="binding site" evidence="7">
    <location>
        <position position="495"/>
    </location>
    <ligand>
        <name>L-aspartate</name>
        <dbReference type="ChEBI" id="CHEBI:29991"/>
    </ligand>
</feature>
<evidence type="ECO:0000313" key="10">
    <source>
        <dbReference type="Proteomes" id="UP000318509"/>
    </source>
</evidence>
<dbReference type="InterPro" id="IPR047089">
    <property type="entry name" value="Asp-tRNA-ligase_1_N"/>
</dbReference>
<dbReference type="Gene3D" id="3.30.1360.30">
    <property type="entry name" value="GAD-like domain"/>
    <property type="match status" value="1"/>
</dbReference>
<reference evidence="9 10" key="1">
    <citation type="journal article" date="2019" name="Nat. Microbiol.">
        <title>Mediterranean grassland soil C-N compound turnover is dependent on rainfall and depth, and is mediated by genomically divergent microorganisms.</title>
        <authorList>
            <person name="Diamond S."/>
            <person name="Andeer P.F."/>
            <person name="Li Z."/>
            <person name="Crits-Christoph A."/>
            <person name="Burstein D."/>
            <person name="Anantharaman K."/>
            <person name="Lane K.R."/>
            <person name="Thomas B.C."/>
            <person name="Pan C."/>
            <person name="Northen T.R."/>
            <person name="Banfield J.F."/>
        </authorList>
    </citation>
    <scope>NUCLEOTIDE SEQUENCE [LARGE SCALE GENOMIC DNA]</scope>
    <source>
        <strain evidence="9">NP_3</strain>
    </source>
</reference>
<feature type="binding site" evidence="7">
    <location>
        <position position="454"/>
    </location>
    <ligand>
        <name>L-aspartate</name>
        <dbReference type="ChEBI" id="CHEBI:29991"/>
    </ligand>
</feature>
<proteinExistence type="inferred from homology"/>
<feature type="binding site" evidence="7">
    <location>
        <position position="228"/>
    </location>
    <ligand>
        <name>L-aspartate</name>
        <dbReference type="ChEBI" id="CHEBI:29991"/>
    </ligand>
</feature>
<dbReference type="Pfam" id="PF00152">
    <property type="entry name" value="tRNA-synt_2"/>
    <property type="match status" value="1"/>
</dbReference>
<dbReference type="GO" id="GO:0003676">
    <property type="term" value="F:nucleic acid binding"/>
    <property type="evidence" value="ECO:0007669"/>
    <property type="project" value="InterPro"/>
</dbReference>
<dbReference type="EMBL" id="VBAK01000113">
    <property type="protein sequence ID" value="TMI90374.1"/>
    <property type="molecule type" value="Genomic_DNA"/>
</dbReference>
<dbReference type="NCBIfam" id="NF001750">
    <property type="entry name" value="PRK00476.1"/>
    <property type="match status" value="1"/>
</dbReference>
<comment type="caution">
    <text evidence="9">The sequence shown here is derived from an EMBL/GenBank/DDBJ whole genome shotgun (WGS) entry which is preliminary data.</text>
</comment>
<dbReference type="InterPro" id="IPR029351">
    <property type="entry name" value="GAD_dom"/>
</dbReference>
<dbReference type="PRINTS" id="PR01042">
    <property type="entry name" value="TRNASYNTHASP"/>
</dbReference>
<dbReference type="PANTHER" id="PTHR22594">
    <property type="entry name" value="ASPARTYL/LYSYL-TRNA SYNTHETASE"/>
    <property type="match status" value="1"/>
</dbReference>
<dbReference type="HAMAP" id="MF_00044">
    <property type="entry name" value="Asp_tRNA_synth_type1"/>
    <property type="match status" value="1"/>
</dbReference>
<dbReference type="InterPro" id="IPR045864">
    <property type="entry name" value="aa-tRNA-synth_II/BPL/LPL"/>
</dbReference>
<evidence type="ECO:0000256" key="1">
    <source>
        <dbReference type="ARBA" id="ARBA00006303"/>
    </source>
</evidence>
<keyword evidence="2 7" id="KW-0436">Ligase</keyword>
<sequence>MTGGLGDWRRTHSNGSLRRADVGREVTLMGWVQTRRDLGGLIFVDLRDREGVTQVVFTPQDAPAAAAAAAQVRSEYVVAVRGSVAARPAGTVNPKIPTGEVEVRVRDLRILNPAETPPFPIADEVEVDEALRLTYRYLDLRRPVMYRHLALRHRLTKAVRDHLSAAGFLEVETPMLIKSTPEGARDFLVPSRLHPGKFYVLPQSPQLFKQLLMVGGVERYFQIVRCFRDEDGRADRQPEFTQIDVEMSFVGIEDVVRATEAMVAAVVRDALGITVTTPFPRMTYAEAMDRYGTDKPDLRFSMPVVDCSDLLRHSEFQVFARTVEAGGAVRGICVPKAAELSRREVQQLEEAARAAGAQGLLPVHLDRNGSRGPASRYLPSDRLAALRERFEAAEGDLLLLVAGEPRQSSLALGRLRLDLARSRGLLGDRLAFVWVMEFPLLEHSQESGRLVAVHHPFTAPLDEDLPLLEHSPLRARAKAYDLVLNGVELGGGSIRIHQQEMQSRLFQILGISPEQARDRFGFLLEAFRYGAPPHGGIAFGLDRAVMVLAGLETIREVIAFPKTQSGADLMTGAPSTVDPAALDEAHIRLKMPPP</sequence>
<dbReference type="Proteomes" id="UP000318509">
    <property type="component" value="Unassembled WGS sequence"/>
</dbReference>
<comment type="catalytic activity">
    <reaction evidence="7">
        <text>tRNA(Asx) + L-aspartate + ATP = L-aspartyl-tRNA(Asx) + AMP + diphosphate</text>
        <dbReference type="Rhea" id="RHEA:18349"/>
        <dbReference type="Rhea" id="RHEA-COMP:9710"/>
        <dbReference type="Rhea" id="RHEA-COMP:9711"/>
        <dbReference type="ChEBI" id="CHEBI:29991"/>
        <dbReference type="ChEBI" id="CHEBI:30616"/>
        <dbReference type="ChEBI" id="CHEBI:33019"/>
        <dbReference type="ChEBI" id="CHEBI:78442"/>
        <dbReference type="ChEBI" id="CHEBI:78516"/>
        <dbReference type="ChEBI" id="CHEBI:456215"/>
        <dbReference type="EC" id="6.1.1.23"/>
    </reaction>
</comment>
<dbReference type="InterPro" id="IPR004115">
    <property type="entry name" value="GAD-like_sf"/>
</dbReference>
<dbReference type="Gene3D" id="2.40.50.140">
    <property type="entry name" value="Nucleic acid-binding proteins"/>
    <property type="match status" value="1"/>
</dbReference>
<dbReference type="InterPro" id="IPR002312">
    <property type="entry name" value="Asp/Asn-tRNA-synth_IIb"/>
</dbReference>
<dbReference type="GO" id="GO:0050560">
    <property type="term" value="F:aspartate-tRNA(Asn) ligase activity"/>
    <property type="evidence" value="ECO:0007669"/>
    <property type="project" value="UniProtKB-EC"/>
</dbReference>
<dbReference type="GO" id="GO:0005524">
    <property type="term" value="F:ATP binding"/>
    <property type="evidence" value="ECO:0007669"/>
    <property type="project" value="UniProtKB-UniRule"/>
</dbReference>
<dbReference type="CDD" id="cd04317">
    <property type="entry name" value="EcAspRS_like_N"/>
    <property type="match status" value="1"/>
</dbReference>
<keyword evidence="5 7" id="KW-0648">Protein biosynthesis</keyword>
<evidence type="ECO:0000313" key="9">
    <source>
        <dbReference type="EMBL" id="TMI90374.1"/>
    </source>
</evidence>
<name>A0A537K3Q6_9BACT</name>
<dbReference type="InterPro" id="IPR004364">
    <property type="entry name" value="Aa-tRNA-synt_II"/>
</dbReference>
<feature type="binding site" evidence="7">
    <location>
        <begin position="228"/>
        <end position="230"/>
    </location>
    <ligand>
        <name>ATP</name>
        <dbReference type="ChEBI" id="CHEBI:30616"/>
    </ligand>
</feature>
<evidence type="ECO:0000256" key="5">
    <source>
        <dbReference type="ARBA" id="ARBA00022917"/>
    </source>
</evidence>
<dbReference type="GO" id="GO:0006422">
    <property type="term" value="P:aspartyl-tRNA aminoacylation"/>
    <property type="evidence" value="ECO:0007669"/>
    <property type="project" value="UniProtKB-UniRule"/>
</dbReference>
<organism evidence="9 10">
    <name type="scientific">Candidatus Segetimicrobium genomatis</name>
    <dbReference type="NCBI Taxonomy" id="2569760"/>
    <lineage>
        <taxon>Bacteria</taxon>
        <taxon>Bacillati</taxon>
        <taxon>Candidatus Sysuimicrobiota</taxon>
        <taxon>Candidatus Sysuimicrobiia</taxon>
        <taxon>Candidatus Sysuimicrobiales</taxon>
        <taxon>Candidatus Segetimicrobiaceae</taxon>
        <taxon>Candidatus Segetimicrobium</taxon>
    </lineage>
</organism>
<keyword evidence="6 7" id="KW-0030">Aminoacyl-tRNA synthetase</keyword>
<protein>
    <recommendedName>
        <fullName evidence="7">Aspartate--tRNA(Asp/Asn) ligase</fullName>
        <ecNumber evidence="7">6.1.1.23</ecNumber>
    </recommendedName>
    <alternativeName>
        <fullName evidence="7">Aspartyl-tRNA synthetase</fullName>
        <shortName evidence="7">AspRS</shortName>
    </alternativeName>
    <alternativeName>
        <fullName evidence="7">Non-discriminating aspartyl-tRNA synthetase</fullName>
        <shortName evidence="7">ND-AspRS</shortName>
    </alternativeName>
</protein>
<dbReference type="AlphaFoldDB" id="A0A537K3Q6"/>
<evidence type="ECO:0000256" key="4">
    <source>
        <dbReference type="ARBA" id="ARBA00022840"/>
    </source>
</evidence>
<comment type="caution">
    <text evidence="7">Lacks conserved residue(s) required for the propagation of feature annotation.</text>
</comment>
<comment type="similarity">
    <text evidence="1 7">Belongs to the class-II aminoacyl-tRNA synthetase family. Type 1 subfamily.</text>
</comment>
<dbReference type="SUPFAM" id="SSF55261">
    <property type="entry name" value="GAD domain-like"/>
    <property type="match status" value="1"/>
</dbReference>
<evidence type="ECO:0000256" key="3">
    <source>
        <dbReference type="ARBA" id="ARBA00022741"/>
    </source>
</evidence>
<feature type="binding site" evidence="7">
    <location>
        <position position="488"/>
    </location>
    <ligand>
        <name>ATP</name>
        <dbReference type="ChEBI" id="CHEBI:30616"/>
    </ligand>
</feature>
<dbReference type="PROSITE" id="PS50862">
    <property type="entry name" value="AA_TRNA_LIGASE_II"/>
    <property type="match status" value="1"/>
</dbReference>
<dbReference type="InterPro" id="IPR006195">
    <property type="entry name" value="aa-tRNA-synth_II"/>
</dbReference>
<keyword evidence="7" id="KW-0963">Cytoplasm</keyword>
<feature type="region of interest" description="Aspartate" evidence="7">
    <location>
        <begin position="206"/>
        <end position="209"/>
    </location>
</feature>
<keyword evidence="3 7" id="KW-0547">Nucleotide-binding</keyword>
<evidence type="ECO:0000256" key="2">
    <source>
        <dbReference type="ARBA" id="ARBA00022598"/>
    </source>
</evidence>
<dbReference type="GO" id="GO:0004815">
    <property type="term" value="F:aspartate-tRNA ligase activity"/>
    <property type="evidence" value="ECO:0007669"/>
    <property type="project" value="UniProtKB-UniRule"/>
</dbReference>
<evidence type="ECO:0000256" key="7">
    <source>
        <dbReference type="HAMAP-Rule" id="MF_00044"/>
    </source>
</evidence>
<feature type="binding site" evidence="7">
    <location>
        <position position="182"/>
    </location>
    <ligand>
        <name>L-aspartate</name>
        <dbReference type="ChEBI" id="CHEBI:29991"/>
    </ligand>
</feature>
<feature type="binding site" evidence="7">
    <location>
        <begin position="540"/>
        <end position="543"/>
    </location>
    <ligand>
        <name>ATP</name>
        <dbReference type="ChEBI" id="CHEBI:30616"/>
    </ligand>
</feature>
<dbReference type="NCBIfam" id="TIGR00459">
    <property type="entry name" value="aspS_bact"/>
    <property type="match status" value="1"/>
</dbReference>
<feature type="site" description="Important for tRNA non-discrimination" evidence="7">
    <location>
        <position position="90"/>
    </location>
</feature>
<dbReference type="InterPro" id="IPR012340">
    <property type="entry name" value="NA-bd_OB-fold"/>
</dbReference>
<dbReference type="Pfam" id="PF01336">
    <property type="entry name" value="tRNA_anti-codon"/>
    <property type="match status" value="1"/>
</dbReference>
<dbReference type="PANTHER" id="PTHR22594:SF5">
    <property type="entry name" value="ASPARTATE--TRNA LIGASE, MITOCHONDRIAL"/>
    <property type="match status" value="1"/>
</dbReference>
<keyword evidence="4 7" id="KW-0067">ATP-binding</keyword>
<accession>A0A537K3Q6</accession>
<comment type="subcellular location">
    <subcellularLocation>
        <location evidence="7">Cytoplasm</location>
    </subcellularLocation>
</comment>
<dbReference type="CDD" id="cd00777">
    <property type="entry name" value="AspRS_core"/>
    <property type="match status" value="1"/>
</dbReference>
<dbReference type="InterPro" id="IPR004524">
    <property type="entry name" value="Asp-tRNA-ligase_1"/>
</dbReference>
<dbReference type="GO" id="GO:0005737">
    <property type="term" value="C:cytoplasm"/>
    <property type="evidence" value="ECO:0007669"/>
    <property type="project" value="UniProtKB-SubCell"/>
</dbReference>
<dbReference type="Gene3D" id="3.30.930.10">
    <property type="entry name" value="Bira Bifunctional Protein, Domain 2"/>
    <property type="match status" value="1"/>
</dbReference>
<dbReference type="Pfam" id="PF02938">
    <property type="entry name" value="GAD"/>
    <property type="match status" value="1"/>
</dbReference>
<dbReference type="InterPro" id="IPR047090">
    <property type="entry name" value="AspRS_core"/>
</dbReference>
<feature type="domain" description="Aminoacyl-transfer RNA synthetases class-II family profile" evidence="8">
    <location>
        <begin position="149"/>
        <end position="561"/>
    </location>
</feature>
<dbReference type="InterPro" id="IPR004365">
    <property type="entry name" value="NA-bd_OB_tRNA"/>
</dbReference>
<dbReference type="EC" id="6.1.1.23" evidence="7"/>
<comment type="subunit">
    <text evidence="7">Homodimer.</text>
</comment>
<evidence type="ECO:0000256" key="6">
    <source>
        <dbReference type="ARBA" id="ARBA00023146"/>
    </source>
</evidence>
<comment type="function">
    <text evidence="7">Aspartyl-tRNA synthetase with relaxed tRNA specificity since it is able to aspartylate not only its cognate tRNA(Asp) but also tRNA(Asn). Reaction proceeds in two steps: L-aspartate is first activated by ATP to form Asp-AMP and then transferred to the acceptor end of tRNA(Asp/Asn).</text>
</comment>
<evidence type="ECO:0000259" key="8">
    <source>
        <dbReference type="PROSITE" id="PS50862"/>
    </source>
</evidence>
<gene>
    <name evidence="7 9" type="primary">aspS</name>
    <name evidence="9" type="ORF">E6H00_07030</name>
</gene>
<dbReference type="SUPFAM" id="SSF55681">
    <property type="entry name" value="Class II aaRS and biotin synthetases"/>
    <property type="match status" value="1"/>
</dbReference>
<dbReference type="SUPFAM" id="SSF50249">
    <property type="entry name" value="Nucleic acid-binding proteins"/>
    <property type="match status" value="1"/>
</dbReference>
<feature type="binding site" evidence="7">
    <location>
        <position position="237"/>
    </location>
    <ligand>
        <name>ATP</name>
        <dbReference type="ChEBI" id="CHEBI:30616"/>
    </ligand>
</feature>